<feature type="compositionally biased region" description="Basic and acidic residues" evidence="1">
    <location>
        <begin position="520"/>
        <end position="537"/>
    </location>
</feature>
<feature type="compositionally biased region" description="Basic and acidic residues" evidence="1">
    <location>
        <begin position="812"/>
        <end position="821"/>
    </location>
</feature>
<feature type="compositionally biased region" description="Basic and acidic residues" evidence="1">
    <location>
        <begin position="1098"/>
        <end position="1109"/>
    </location>
</feature>
<dbReference type="GO" id="GO:0005654">
    <property type="term" value="C:nucleoplasm"/>
    <property type="evidence" value="ECO:0007669"/>
    <property type="project" value="TreeGrafter"/>
</dbReference>
<feature type="region of interest" description="Disordered" evidence="1">
    <location>
        <begin position="1048"/>
        <end position="1083"/>
    </location>
</feature>
<proteinExistence type="predicted"/>
<feature type="compositionally biased region" description="Basic and acidic residues" evidence="1">
    <location>
        <begin position="1048"/>
        <end position="1060"/>
    </location>
</feature>
<name>A0A8R1DG19_CAEJA</name>
<feature type="compositionally biased region" description="Basic and acidic residues" evidence="1">
    <location>
        <begin position="779"/>
        <end position="804"/>
    </location>
</feature>
<dbReference type="PANTHER" id="PTHR16207">
    <property type="entry name" value="SET DOMAIN-CONTAINING PROTEIN"/>
    <property type="match status" value="1"/>
</dbReference>
<sequence length="1426" mass="160046">MVKFRTQISKKTTGVATCSEDMWKFVTVKGIEMIKNHRLEHKFNAYKKTIGSTEESFGYRVVYGIDEIQSIARDGVSVNSDCFGDIGDPSQGVLVYNSPALANAGNIVFKNKPICMIMFRTVRGKAFEVPMGSGRINPSTKHNCHTPYGTRTNANHNELPAVIKEHRQGAVYHYEYLPDMSGVQKYPSMILPHAVIKFERIDKLRPGSNLAYQGPISFHLFDGFEDSIFINNISLKGLVQRTYQLQTFPFIFYDKEKPPLQLFSLKKDFFAFHELVWLRNSSPGKLLVNESVLIDAPNEKFSVATSYVMAFKGQDIEFLKVLRMHKRFLALIHPPWRIFYIPSGPLASEFGFPFSPNHLHLIVCRDSLHPATRENMFLGNDQRSGFNWAIAENLKNVRAEQRDVPEEGVLREKGAEMEPASQLSQHVVPSHSVPLPIHPSLLKAVPPGILRPAGKKAKGVRISFREKISDIREFSIEKEVNEETPAAHAPPQKMMSFDEQRKQEQKRRETNDLFSMAMSHEARKDHKKVAQPDKREIGIPNGPTIPSKQLFDRPAPVNHQNRSSSGSRGSADAGIPRNFPPPMTSRPPGPGPFFTPPPNFNSGPRPLMDLARPPPYVPPLSGPPPTVKPLMVPPIPPPLMSIPPPVNLPPPSFNLPPPGFIPTPVPPKFPAQVPPRHFTTLPPPSIVEPRLLDLRLPGGKQPESVLPPSPANKAPISQKLTTDFSRPPPVVHPLNIPIPPPILPLPSSRPPVPVPPVIEKEEKGEAEMEVDTSFEEQDIVEKEKPKKEAEQKEENRQKAEESKPVEVTTTEPEEKKEKNDILEYVFSQAPQHKPKEAEKPASAMNQFADVFKTLSKNSMEYLRSKAKENADGKSSKNTVSTSSAATTVADTDLRTQVSLILNSSNTPVSKDASDLGGDDGAGCSQSAQDIDYRTPIRPPAPKDYRNDRHSDRDGLSKDIDERLTNIPMPKRLLSAEEIRKRVDQQLQEKMRAKAKKIDETIKNVPEFNSKPAPNNTNESLRPPTFHGSFNSLAGFKITPDGLVRKEPTVAKLEKEKPVEEKVEEEPEQIRSPSPVDNQPYVPNSILNDQKCVIVPTESKKGYETYRGEKSNLPAEKVKSPKKSPKKMRDYDSIRDTSDRHVKNSWNSLMNDREKPKARDEDDRYRAGSSGTSSNSVRDADKPAGIPMRPGQGRGREPPPPDMSRFSRQQGPPPFNGPYNPMPHGYRGGRGMGGNFHHQQQPNGNFHHQPAYQSDYISQLRPVDRNASIYSIFIDPELSISNTLPADLDTLFRNLLILKSRCEEPRVHATVYVHSQTMKYMLNTRDRDRSKFYHVFERFSSHPYNLVEVLNSHACDNSPSPRISELVSCIANVNRRIGGEKALFLSQSTRRDSEAGRNLASRNILVLTIRQIRQFLEEVANVDFDGL</sequence>
<feature type="compositionally biased region" description="Basic and acidic residues" evidence="1">
    <location>
        <begin position="986"/>
        <end position="1001"/>
    </location>
</feature>
<feature type="region of interest" description="Disordered" evidence="1">
    <location>
        <begin position="904"/>
        <end position="967"/>
    </location>
</feature>
<dbReference type="InterPro" id="IPR046432">
    <property type="entry name" value="TASOR"/>
</dbReference>
<feature type="region of interest" description="Disordered" evidence="1">
    <location>
        <begin position="666"/>
        <end position="844"/>
    </location>
</feature>
<feature type="compositionally biased region" description="Low complexity" evidence="1">
    <location>
        <begin position="878"/>
        <end position="890"/>
    </location>
</feature>
<dbReference type="EnsemblMetazoa" id="CJA01083.1">
    <property type="protein sequence ID" value="CJA01083.1"/>
    <property type="gene ID" value="WBGene00120287"/>
</dbReference>
<organism evidence="2 3">
    <name type="scientific">Caenorhabditis japonica</name>
    <dbReference type="NCBI Taxonomy" id="281687"/>
    <lineage>
        <taxon>Eukaryota</taxon>
        <taxon>Metazoa</taxon>
        <taxon>Ecdysozoa</taxon>
        <taxon>Nematoda</taxon>
        <taxon>Chromadorea</taxon>
        <taxon>Rhabditida</taxon>
        <taxon>Rhabditina</taxon>
        <taxon>Rhabditomorpha</taxon>
        <taxon>Rhabditoidea</taxon>
        <taxon>Rhabditidae</taxon>
        <taxon>Peloderinae</taxon>
        <taxon>Caenorhabditis</taxon>
    </lineage>
</organism>
<feature type="region of interest" description="Disordered" evidence="1">
    <location>
        <begin position="1098"/>
        <end position="1226"/>
    </location>
</feature>
<feature type="compositionally biased region" description="Basic and acidic residues" evidence="1">
    <location>
        <begin position="865"/>
        <end position="874"/>
    </location>
</feature>
<dbReference type="PANTHER" id="PTHR16207:SF11">
    <property type="entry name" value="SET DOMAIN-CONTAINING PROTEIN"/>
    <property type="match status" value="1"/>
</dbReference>
<reference evidence="2" key="2">
    <citation type="submission" date="2022-06" db="UniProtKB">
        <authorList>
            <consortium name="EnsemblMetazoa"/>
        </authorList>
    </citation>
    <scope>IDENTIFICATION</scope>
    <source>
        <strain evidence="2">DF5081</strain>
    </source>
</reference>
<keyword evidence="3" id="KW-1185">Reference proteome</keyword>
<dbReference type="Proteomes" id="UP000005237">
    <property type="component" value="Unassembled WGS sequence"/>
</dbReference>
<feature type="region of interest" description="Disordered" evidence="1">
    <location>
        <begin position="865"/>
        <end position="890"/>
    </location>
</feature>
<feature type="region of interest" description="Disordered" evidence="1">
    <location>
        <begin position="986"/>
        <end position="1025"/>
    </location>
</feature>
<feature type="compositionally biased region" description="Basic and acidic residues" evidence="1">
    <location>
        <begin position="1150"/>
        <end position="1165"/>
    </location>
</feature>
<feature type="compositionally biased region" description="Basic and acidic residues" evidence="1">
    <location>
        <begin position="496"/>
        <end position="511"/>
    </location>
</feature>
<evidence type="ECO:0000313" key="3">
    <source>
        <dbReference type="Proteomes" id="UP000005237"/>
    </source>
</evidence>
<feature type="compositionally biased region" description="Polar residues" evidence="1">
    <location>
        <begin position="1070"/>
        <end position="1083"/>
    </location>
</feature>
<dbReference type="GO" id="GO:0045814">
    <property type="term" value="P:negative regulation of gene expression, epigenetic"/>
    <property type="evidence" value="ECO:0007669"/>
    <property type="project" value="InterPro"/>
</dbReference>
<evidence type="ECO:0000313" key="2">
    <source>
        <dbReference type="EnsemblMetazoa" id="CJA01083.1"/>
    </source>
</evidence>
<accession>A0A8R1DG19</accession>
<feature type="compositionally biased region" description="Pro residues" evidence="1">
    <location>
        <begin position="726"/>
        <end position="756"/>
    </location>
</feature>
<feature type="compositionally biased region" description="Basic and acidic residues" evidence="1">
    <location>
        <begin position="1126"/>
        <end position="1141"/>
    </location>
</feature>
<feature type="compositionally biased region" description="Basic and acidic residues" evidence="1">
    <location>
        <begin position="930"/>
        <end position="963"/>
    </location>
</feature>
<feature type="compositionally biased region" description="Pro residues" evidence="1">
    <location>
        <begin position="578"/>
        <end position="599"/>
    </location>
</feature>
<feature type="region of interest" description="Disordered" evidence="1">
    <location>
        <begin position="479"/>
        <end position="621"/>
    </location>
</feature>
<protein>
    <submittedName>
        <fullName evidence="2">Uncharacterized protein</fullName>
    </submittedName>
</protein>
<feature type="compositionally biased region" description="Acidic residues" evidence="1">
    <location>
        <begin position="767"/>
        <end position="778"/>
    </location>
</feature>
<evidence type="ECO:0000256" key="1">
    <source>
        <dbReference type="SAM" id="MobiDB-lite"/>
    </source>
</evidence>
<reference evidence="3" key="1">
    <citation type="submission" date="2010-08" db="EMBL/GenBank/DDBJ databases">
        <authorList>
            <consortium name="Caenorhabditis japonica Sequencing Consortium"/>
            <person name="Wilson R.K."/>
        </authorList>
    </citation>
    <scope>NUCLEOTIDE SEQUENCE [LARGE SCALE GENOMIC DNA]</scope>
    <source>
        <strain evidence="3">DF5081</strain>
    </source>
</reference>
<feature type="compositionally biased region" description="Pro residues" evidence="1">
    <location>
        <begin position="612"/>
        <end position="621"/>
    </location>
</feature>